<reference evidence="10 11" key="1">
    <citation type="journal article" date="2019" name="Front. Microbiol.">
        <title>Thermoanaerosceptrum fracticalcis gen. nov. sp. nov., a Novel Fumarate-Fermenting Microorganism From a Deep Fractured Carbonate Aquifer of the US Great Basin.</title>
        <authorList>
            <person name="Hamilton-Brehm S.D."/>
            <person name="Stewart L.E."/>
            <person name="Zavarin M."/>
            <person name="Caldwell M."/>
            <person name="Lawson P.A."/>
            <person name="Onstott T.C."/>
            <person name="Grzymski J."/>
            <person name="Neveux I."/>
            <person name="Lollar B.S."/>
            <person name="Russell C.E."/>
            <person name="Moser D.P."/>
        </authorList>
    </citation>
    <scope>NUCLEOTIDE SEQUENCE [LARGE SCALE GENOMIC DNA]</scope>
    <source>
        <strain evidence="10 11">DRI-13</strain>
    </source>
</reference>
<evidence type="ECO:0000313" key="11">
    <source>
        <dbReference type="Proteomes" id="UP000515847"/>
    </source>
</evidence>
<dbReference type="GO" id="GO:0046992">
    <property type="term" value="F:oxidoreductase activity, acting on X-H and Y-H to form an X-Y bond"/>
    <property type="evidence" value="ECO:0007669"/>
    <property type="project" value="UniProtKB-UniRule"/>
</dbReference>
<comment type="similarity">
    <text evidence="6">Belongs to the radical SAM superfamily. MqnC family.</text>
</comment>
<dbReference type="GO" id="GO:0005506">
    <property type="term" value="F:iron ion binding"/>
    <property type="evidence" value="ECO:0007669"/>
    <property type="project" value="UniProtKB-UniRule"/>
</dbReference>
<comment type="catalytic activity">
    <reaction evidence="6">
        <text>dehypoxanthine futalosine + S-adenosyl-L-methionine = cyclic dehypoxanthinylfutalosinate + 5'-deoxyadenosine + L-methionine + H(+)</text>
        <dbReference type="Rhea" id="RHEA:33083"/>
        <dbReference type="ChEBI" id="CHEBI:15378"/>
        <dbReference type="ChEBI" id="CHEBI:17319"/>
        <dbReference type="ChEBI" id="CHEBI:57844"/>
        <dbReference type="ChEBI" id="CHEBI:58864"/>
        <dbReference type="ChEBI" id="CHEBI:59789"/>
        <dbReference type="ChEBI" id="CHEBI:64270"/>
        <dbReference type="EC" id="1.21.98.1"/>
    </reaction>
</comment>
<protein>
    <recommendedName>
        <fullName evidence="6">Cyclic dehypoxanthine futalosine synthase</fullName>
        <shortName evidence="6">Cyclic DHFL synthase</shortName>
        <ecNumber evidence="6">1.21.98.1</ecNumber>
    </recommendedName>
    <alternativeName>
        <fullName evidence="6">Dehypoxanthine futalosine cyclase</fullName>
        <shortName evidence="6">DHFL cyclase</shortName>
    </alternativeName>
    <alternativeName>
        <fullName evidence="6">Menaquinone biosynthetic enzyme MqnC</fullName>
    </alternativeName>
</protein>
<keyword evidence="4 6" id="KW-0408">Iron</keyword>
<dbReference type="PIRSF" id="PIRSF004762">
    <property type="entry name" value="CHP00423"/>
    <property type="match status" value="1"/>
</dbReference>
<feature type="binding site" evidence="6 7">
    <location>
        <position position="52"/>
    </location>
    <ligand>
        <name>[4Fe-4S] cluster</name>
        <dbReference type="ChEBI" id="CHEBI:49883"/>
        <note>4Fe-4S-S-AdoMet</note>
    </ligand>
</feature>
<keyword evidence="11" id="KW-1185">Reference proteome</keyword>
<comment type="pathway">
    <text evidence="6">Quinol/quinone metabolism; menaquinone biosynthesis.</text>
</comment>
<dbReference type="Pfam" id="PF04055">
    <property type="entry name" value="Radical_SAM"/>
    <property type="match status" value="1"/>
</dbReference>
<dbReference type="CDD" id="cd01335">
    <property type="entry name" value="Radical_SAM"/>
    <property type="match status" value="1"/>
</dbReference>
<evidence type="ECO:0000256" key="3">
    <source>
        <dbReference type="ARBA" id="ARBA00022723"/>
    </source>
</evidence>
<evidence type="ECO:0000256" key="2">
    <source>
        <dbReference type="ARBA" id="ARBA00022691"/>
    </source>
</evidence>
<dbReference type="SFLD" id="SFLDS00029">
    <property type="entry name" value="Radical_SAM"/>
    <property type="match status" value="1"/>
</dbReference>
<dbReference type="NCBIfam" id="TIGR00423">
    <property type="entry name" value="CofH family radical SAM protein"/>
    <property type="match status" value="1"/>
</dbReference>
<feature type="domain" description="Radical SAM core" evidence="9">
    <location>
        <begin position="38"/>
        <end position="269"/>
    </location>
</feature>
<dbReference type="NCBIfam" id="TIGR03699">
    <property type="entry name" value="menaquin_MqnC"/>
    <property type="match status" value="1"/>
</dbReference>
<feature type="binding site" evidence="6 7">
    <location>
        <position position="59"/>
    </location>
    <ligand>
        <name>[4Fe-4S] cluster</name>
        <dbReference type="ChEBI" id="CHEBI:49883"/>
        <note>4Fe-4S-S-AdoMet</note>
    </ligand>
</feature>
<gene>
    <name evidence="6 10" type="primary">mqnC</name>
    <name evidence="10" type="ORF">BR63_14130</name>
</gene>
<dbReference type="GO" id="GO:0044689">
    <property type="term" value="F:7,8-didemethyl-8-hydroxy-5-deazariboflavin synthase activity"/>
    <property type="evidence" value="ECO:0007669"/>
    <property type="project" value="TreeGrafter"/>
</dbReference>
<feature type="binding site" evidence="8">
    <location>
        <position position="296"/>
    </location>
    <ligand>
        <name>(3R)-3-methyl-D-ornithine</name>
        <dbReference type="ChEBI" id="CHEBI:64642"/>
    </ligand>
</feature>
<comment type="function">
    <text evidence="6">Radical SAM enzyme that catalyzes the cyclization of dehypoxanthine futalosine (DHFL) into cyclic dehypoxanthine futalosine (CDHFL), a step in the biosynthesis of menaquinone (MK, vitamin K2).</text>
</comment>
<dbReference type="OrthoDB" id="9802027at2"/>
<dbReference type="GO" id="GO:0009234">
    <property type="term" value="P:menaquinone biosynthetic process"/>
    <property type="evidence" value="ECO:0007669"/>
    <property type="project" value="UniProtKB-UniRule"/>
</dbReference>
<dbReference type="HAMAP" id="MF_00992">
    <property type="entry name" value="MqnC"/>
    <property type="match status" value="1"/>
</dbReference>
<dbReference type="Proteomes" id="UP000515847">
    <property type="component" value="Chromosome"/>
</dbReference>
<dbReference type="SUPFAM" id="SSF102114">
    <property type="entry name" value="Radical SAM enzymes"/>
    <property type="match status" value="1"/>
</dbReference>
<keyword evidence="3 6" id="KW-0479">Metal-binding</keyword>
<sequence length="342" mass="38664">MARLTKKEALKLLQQADTLELAEIACAMRDKIHPQGYITFVVDRNINYTNICQVQCKFCAFYREEGNIEGYVLTVEEICEKVKEAQEMGATQVMLQGGLHPSLGLKYFAQVFSKIKERFSVTIHSLSPPEIDHIAKLEGLSIKETLLRLKELGLDSVPGGGAEVLVDRVRQTVSPRKISSNRWLEIMEEAHKIGMESTATMMMGSIETEEELLEHLEKIRDLQDKTGGFRAFIPWTFQPAHTALEGKKISSIRYLRFLAVSRLFLDNFKTIQGSWVTQGPQMGQMSIYFGANDLGSIMLEENVVKAAGTAYTMEKESMIQLIKDTGKRPALRDTLYNILKVY</sequence>
<dbReference type="PANTHER" id="PTHR43076">
    <property type="entry name" value="FO SYNTHASE (COFH)"/>
    <property type="match status" value="1"/>
</dbReference>
<dbReference type="SFLD" id="SFLDG01064">
    <property type="entry name" value="F420__menaquinone_cofactor_bio"/>
    <property type="match status" value="1"/>
</dbReference>
<keyword evidence="5 6" id="KW-0411">Iron-sulfur</keyword>
<dbReference type="EC" id="1.21.98.1" evidence="6"/>
<feature type="binding site" evidence="8">
    <location>
        <position position="274"/>
    </location>
    <ligand>
        <name>(3R)-3-methyl-D-ornithine</name>
        <dbReference type="ChEBI" id="CHEBI:64642"/>
    </ligand>
</feature>
<dbReference type="RefSeq" id="WP_034421300.1">
    <property type="nucleotide sequence ID" value="NZ_CP045798.1"/>
</dbReference>
<name>A0A7G6E5H4_THEFR</name>
<dbReference type="GO" id="GO:0016765">
    <property type="term" value="F:transferase activity, transferring alkyl or aryl (other than methyl) groups"/>
    <property type="evidence" value="ECO:0007669"/>
    <property type="project" value="InterPro"/>
</dbReference>
<evidence type="ECO:0000256" key="4">
    <source>
        <dbReference type="ARBA" id="ARBA00023004"/>
    </source>
</evidence>
<organism evidence="10 11">
    <name type="scientific">Thermanaerosceptrum fracticalcis</name>
    <dbReference type="NCBI Taxonomy" id="1712410"/>
    <lineage>
        <taxon>Bacteria</taxon>
        <taxon>Bacillati</taxon>
        <taxon>Bacillota</taxon>
        <taxon>Clostridia</taxon>
        <taxon>Eubacteriales</taxon>
        <taxon>Peptococcaceae</taxon>
        <taxon>Thermanaerosceptrum</taxon>
    </lineage>
</organism>
<dbReference type="InterPro" id="IPR007197">
    <property type="entry name" value="rSAM"/>
</dbReference>
<keyword evidence="1 6" id="KW-0004">4Fe-4S</keyword>
<dbReference type="InterPro" id="IPR034405">
    <property type="entry name" value="F420"/>
</dbReference>
<dbReference type="UniPathway" id="UPA00079"/>
<evidence type="ECO:0000256" key="6">
    <source>
        <dbReference type="HAMAP-Rule" id="MF_00992"/>
    </source>
</evidence>
<dbReference type="EMBL" id="CP045798">
    <property type="protein sequence ID" value="QNB47328.1"/>
    <property type="molecule type" value="Genomic_DNA"/>
</dbReference>
<proteinExistence type="inferred from homology"/>
<feature type="binding site" evidence="6 7">
    <location>
        <position position="56"/>
    </location>
    <ligand>
        <name>[4Fe-4S] cluster</name>
        <dbReference type="ChEBI" id="CHEBI:49883"/>
        <note>4Fe-4S-S-AdoMet</note>
    </ligand>
</feature>
<dbReference type="GO" id="GO:0051539">
    <property type="term" value="F:4 iron, 4 sulfur cluster binding"/>
    <property type="evidence" value="ECO:0007669"/>
    <property type="project" value="UniProtKB-KW"/>
</dbReference>
<keyword evidence="6" id="KW-0474">Menaquinone biosynthesis</keyword>
<dbReference type="SFLD" id="SFLDF00343">
    <property type="entry name" value="aminofutalosine_synthase_(mqnE"/>
    <property type="match status" value="1"/>
</dbReference>
<feature type="binding site" evidence="8">
    <location>
        <position position="58"/>
    </location>
    <ligand>
        <name>S-adenosyl-L-methionine</name>
        <dbReference type="ChEBI" id="CHEBI:59789"/>
    </ligand>
</feature>
<dbReference type="InterPro" id="IPR045567">
    <property type="entry name" value="CofH/MnqC-like_C"/>
</dbReference>
<feature type="binding site" evidence="8">
    <location>
        <position position="127"/>
    </location>
    <ligand>
        <name>(3R)-3-methyl-D-ornithine</name>
        <dbReference type="ChEBI" id="CHEBI:64642"/>
    </ligand>
</feature>
<dbReference type="PANTHER" id="PTHR43076:SF1">
    <property type="entry name" value="LIPOYL SYNTHASE 2"/>
    <property type="match status" value="1"/>
</dbReference>
<dbReference type="AlphaFoldDB" id="A0A7G6E5H4"/>
<dbReference type="InterPro" id="IPR058240">
    <property type="entry name" value="rSAM_sf"/>
</dbReference>
<evidence type="ECO:0000313" key="10">
    <source>
        <dbReference type="EMBL" id="QNB47328.1"/>
    </source>
</evidence>
<evidence type="ECO:0000256" key="8">
    <source>
        <dbReference type="PIRSR" id="PIRSR004762-2"/>
    </source>
</evidence>
<accession>A0A7G6E5H4</accession>
<evidence type="ECO:0000256" key="7">
    <source>
        <dbReference type="PIRSR" id="PIRSR004762-1"/>
    </source>
</evidence>
<keyword evidence="6" id="KW-0560">Oxidoreductase</keyword>
<dbReference type="SFLD" id="SFLDF00342">
    <property type="entry name" value="cyclic_dehypoxanthine_futalosi"/>
    <property type="match status" value="1"/>
</dbReference>
<evidence type="ECO:0000259" key="9">
    <source>
        <dbReference type="PROSITE" id="PS51918"/>
    </source>
</evidence>
<dbReference type="InterPro" id="IPR022431">
    <property type="entry name" value="Cyclic_DHFL_synthase_mqnC"/>
</dbReference>
<evidence type="ECO:0000256" key="1">
    <source>
        <dbReference type="ARBA" id="ARBA00022485"/>
    </source>
</evidence>
<dbReference type="SFLD" id="SFLDG01389">
    <property type="entry name" value="menaquinone_synthsis_involved"/>
    <property type="match status" value="1"/>
</dbReference>
<dbReference type="Pfam" id="PF19288">
    <property type="entry name" value="CofH_C"/>
    <property type="match status" value="1"/>
</dbReference>
<dbReference type="InterPro" id="IPR013785">
    <property type="entry name" value="Aldolase_TIM"/>
</dbReference>
<dbReference type="Gene3D" id="3.20.20.70">
    <property type="entry name" value="Aldolase class I"/>
    <property type="match status" value="1"/>
</dbReference>
<feature type="binding site" evidence="8">
    <location>
        <position position="163"/>
    </location>
    <ligand>
        <name>S-adenosyl-L-methionine</name>
        <dbReference type="ChEBI" id="CHEBI:59789"/>
    </ligand>
</feature>
<dbReference type="InterPro" id="IPR020050">
    <property type="entry name" value="FO_synthase_su2"/>
</dbReference>
<comment type="cofactor">
    <cofactor evidence="6 7">
        <name>[4Fe-4S] cluster</name>
        <dbReference type="ChEBI" id="CHEBI:49883"/>
    </cofactor>
    <text evidence="6 7">Binds 1 [4Fe-4S] cluster. The cluster is coordinated with 3 cysteines and an exchangeable S-adenosyl-L-methionine.</text>
</comment>
<keyword evidence="2 6" id="KW-0949">S-adenosyl-L-methionine</keyword>
<evidence type="ECO:0000256" key="5">
    <source>
        <dbReference type="ARBA" id="ARBA00023014"/>
    </source>
</evidence>
<dbReference type="KEGG" id="tfr:BR63_14130"/>
<dbReference type="PROSITE" id="PS51918">
    <property type="entry name" value="RADICAL_SAM"/>
    <property type="match status" value="1"/>
</dbReference>